<reference evidence="3 4" key="1">
    <citation type="submission" date="2006-01" db="EMBL/GenBank/DDBJ databases">
        <title>Complete sequence of Rhodopseudomonas palustris HaA2.</title>
        <authorList>
            <consortium name="US DOE Joint Genome Institute"/>
            <person name="Copeland A."/>
            <person name="Lucas S."/>
            <person name="Lapidus A."/>
            <person name="Barry K."/>
            <person name="Detter J.C."/>
            <person name="Glavina T."/>
            <person name="Hammon N."/>
            <person name="Israni S."/>
            <person name="Pitluck S."/>
            <person name="Chain P."/>
            <person name="Malfatti S."/>
            <person name="Shin M."/>
            <person name="Vergez L."/>
            <person name="Schmutz J."/>
            <person name="Larimer F."/>
            <person name="Land M."/>
            <person name="Hauser L."/>
            <person name="Pelletier D.A."/>
            <person name="Kyrpides N."/>
            <person name="Anderson I."/>
            <person name="Oda Y."/>
            <person name="Harwood C.S."/>
            <person name="Richardson P."/>
        </authorList>
    </citation>
    <scope>NUCLEOTIDE SEQUENCE [LARGE SCALE GENOMIC DNA]</scope>
    <source>
        <strain evidence="3 4">HaA2</strain>
    </source>
</reference>
<dbReference type="KEGG" id="rpb:RPB_1227"/>
<keyword evidence="4" id="KW-1185">Reference proteome</keyword>
<feature type="region of interest" description="Disordered" evidence="1">
    <location>
        <begin position="89"/>
        <end position="147"/>
    </location>
</feature>
<dbReference type="EMBL" id="CP000250">
    <property type="protein sequence ID" value="ABD05937.1"/>
    <property type="molecule type" value="Genomic_DNA"/>
</dbReference>
<proteinExistence type="predicted"/>
<gene>
    <name evidence="3" type="ordered locus">RPB_1227</name>
</gene>
<feature type="transmembrane region" description="Helical" evidence="2">
    <location>
        <begin position="6"/>
        <end position="28"/>
    </location>
</feature>
<dbReference type="Proteomes" id="UP000008809">
    <property type="component" value="Chromosome"/>
</dbReference>
<dbReference type="AlphaFoldDB" id="Q2J0S3"/>
<feature type="transmembrane region" description="Helical" evidence="2">
    <location>
        <begin position="63"/>
        <end position="82"/>
    </location>
</feature>
<dbReference type="HOGENOM" id="CLU_1276784_0_0_5"/>
<name>Q2J0S3_RHOP2</name>
<organism evidence="3 4">
    <name type="scientific">Rhodopseudomonas palustris (strain HaA2)</name>
    <dbReference type="NCBI Taxonomy" id="316058"/>
    <lineage>
        <taxon>Bacteria</taxon>
        <taxon>Pseudomonadati</taxon>
        <taxon>Pseudomonadota</taxon>
        <taxon>Alphaproteobacteria</taxon>
        <taxon>Hyphomicrobiales</taxon>
        <taxon>Nitrobacteraceae</taxon>
        <taxon>Rhodopseudomonas</taxon>
    </lineage>
</organism>
<evidence type="ECO:0000256" key="2">
    <source>
        <dbReference type="SAM" id="Phobius"/>
    </source>
</evidence>
<keyword evidence="2" id="KW-0812">Transmembrane</keyword>
<evidence type="ECO:0000256" key="1">
    <source>
        <dbReference type="SAM" id="MobiDB-lite"/>
    </source>
</evidence>
<evidence type="ECO:0000313" key="4">
    <source>
        <dbReference type="Proteomes" id="UP000008809"/>
    </source>
</evidence>
<protein>
    <submittedName>
        <fullName evidence="3">Uncharacterized protein</fullName>
    </submittedName>
</protein>
<feature type="compositionally biased region" description="Low complexity" evidence="1">
    <location>
        <begin position="89"/>
        <end position="128"/>
    </location>
</feature>
<sequence length="222" mass="21572">MEYLSAIGPLLILMVFGGGLVIVAYLAIDDMRTRGMSWKAGSFSATMASVTTGMRAVPPGPAIVAVAVLAGAVIVYMAAGNFGPAPGTPSAAISDSATPDSAPAAEASAPAPAPAAAPAVTTAAATPPVAKPAPAAPKASADPGTNSMASMSANGAVRMLTSSSCASNGCPLSCEADEILASAYCIGSGTARLADQLQVKDGIVTAKCSPSASSITLACARK</sequence>
<keyword evidence="2" id="KW-1133">Transmembrane helix</keyword>
<evidence type="ECO:0000313" key="3">
    <source>
        <dbReference type="EMBL" id="ABD05937.1"/>
    </source>
</evidence>
<dbReference type="OrthoDB" id="8139337at2"/>
<accession>Q2J0S3</accession>
<keyword evidence="2" id="KW-0472">Membrane</keyword>